<sequence>MTKEHITYCTYFYLHGLAQLGHMHGKQVIPIEKHTAKITSSRHVVGDSDFFLVARTDARATSAKTGLADAIVRANLYMDARANASFVEVLRDDDEPKQIG</sequence>
<proteinExistence type="predicted"/>
<gene>
    <name evidence="1" type="ORF">Pint_08026</name>
</gene>
<evidence type="ECO:0000313" key="2">
    <source>
        <dbReference type="Proteomes" id="UP001163603"/>
    </source>
</evidence>
<comment type="caution">
    <text evidence="1">The sequence shown here is derived from an EMBL/GenBank/DDBJ whole genome shotgun (WGS) entry which is preliminary data.</text>
</comment>
<organism evidence="1 2">
    <name type="scientific">Pistacia integerrima</name>
    <dbReference type="NCBI Taxonomy" id="434235"/>
    <lineage>
        <taxon>Eukaryota</taxon>
        <taxon>Viridiplantae</taxon>
        <taxon>Streptophyta</taxon>
        <taxon>Embryophyta</taxon>
        <taxon>Tracheophyta</taxon>
        <taxon>Spermatophyta</taxon>
        <taxon>Magnoliopsida</taxon>
        <taxon>eudicotyledons</taxon>
        <taxon>Gunneridae</taxon>
        <taxon>Pentapetalae</taxon>
        <taxon>rosids</taxon>
        <taxon>malvids</taxon>
        <taxon>Sapindales</taxon>
        <taxon>Anacardiaceae</taxon>
        <taxon>Pistacia</taxon>
    </lineage>
</organism>
<protein>
    <submittedName>
        <fullName evidence="1">Uncharacterized protein</fullName>
    </submittedName>
</protein>
<keyword evidence="2" id="KW-1185">Reference proteome</keyword>
<reference evidence="2" key="1">
    <citation type="journal article" date="2023" name="G3 (Bethesda)">
        <title>Genome assembly and association tests identify interacting loci associated with vigor, precocity, and sex in interspecific pistachio rootstocks.</title>
        <authorList>
            <person name="Palmer W."/>
            <person name="Jacygrad E."/>
            <person name="Sagayaradj S."/>
            <person name="Cavanaugh K."/>
            <person name="Han R."/>
            <person name="Bertier L."/>
            <person name="Beede B."/>
            <person name="Kafkas S."/>
            <person name="Golino D."/>
            <person name="Preece J."/>
            <person name="Michelmore R."/>
        </authorList>
    </citation>
    <scope>NUCLEOTIDE SEQUENCE [LARGE SCALE GENOMIC DNA]</scope>
</reference>
<evidence type="ECO:0000313" key="1">
    <source>
        <dbReference type="EMBL" id="KAJ0025709.1"/>
    </source>
</evidence>
<dbReference type="Proteomes" id="UP001163603">
    <property type="component" value="Chromosome 10"/>
</dbReference>
<dbReference type="EMBL" id="CM047745">
    <property type="protein sequence ID" value="KAJ0025709.1"/>
    <property type="molecule type" value="Genomic_DNA"/>
</dbReference>
<accession>A0ACC0XWX2</accession>
<name>A0ACC0XWX2_9ROSI</name>